<feature type="binding site" evidence="5">
    <location>
        <position position="207"/>
    </location>
    <ligand>
        <name>Mg(2+)</name>
        <dbReference type="ChEBI" id="CHEBI:18420"/>
    </ligand>
</feature>
<name>U2YVJ2_9EURY</name>
<comment type="cofactor">
    <cofactor evidence="5">
        <name>Mg(2+)</name>
        <dbReference type="ChEBI" id="CHEBI:18420"/>
    </cofactor>
</comment>
<feature type="binding site" evidence="5">
    <location>
        <position position="211"/>
    </location>
    <ligand>
        <name>Mg(2+)</name>
        <dbReference type="ChEBI" id="CHEBI:18420"/>
    </ligand>
</feature>
<dbReference type="InterPro" id="IPR006382">
    <property type="entry name" value="PGPase"/>
</dbReference>
<evidence type="ECO:0000256" key="2">
    <source>
        <dbReference type="ARBA" id="ARBA00022801"/>
    </source>
</evidence>
<dbReference type="CDD" id="cd07514">
    <property type="entry name" value="HAD_Pase"/>
    <property type="match status" value="1"/>
</dbReference>
<evidence type="ECO:0000256" key="5">
    <source>
        <dbReference type="HAMAP-Rule" id="MF_01419"/>
    </source>
</evidence>
<sequence>MSREQRDDWTESRRGERRAAGRAGFFPGRPPLPDMVPPLAVDIDGTLTDGAGAIDPQIFDVLQAWASPVVVATGKAFPYPVALAHFLAIERAVIAENGGVSLVGDDLVVHGDRAGAQRVADAYRDEGYDLGWGGVDLTNRWRETEVAVSRDRPVDPLRRLAEAEGLEVVDTGYAYHVKDTDISKGRALRSVAERLGYDVTDFAAIGDSKNDAHMFEEVGTSYAVANADEHALAAADHVTDASYADGFVEAAEAVIERAE</sequence>
<organism evidence="8 9">
    <name type="scientific">Halarchaeum acidiphilum MH1-52-1</name>
    <dbReference type="NCBI Taxonomy" id="1261545"/>
    <lineage>
        <taxon>Archaea</taxon>
        <taxon>Methanobacteriati</taxon>
        <taxon>Methanobacteriota</taxon>
        <taxon>Stenosarchaea group</taxon>
        <taxon>Halobacteria</taxon>
        <taxon>Halobacteriales</taxon>
        <taxon>Halobacteriaceae</taxon>
    </lineage>
</organism>
<dbReference type="PANTHER" id="PTHR10000">
    <property type="entry name" value="PHOSPHOSERINE PHOSPHATASE"/>
    <property type="match status" value="1"/>
</dbReference>
<feature type="binding site" evidence="5">
    <location>
        <position position="184"/>
    </location>
    <ligand>
        <name>substrate</name>
    </ligand>
</feature>
<dbReference type="GO" id="GO:0000287">
    <property type="term" value="F:magnesium ion binding"/>
    <property type="evidence" value="ECO:0007669"/>
    <property type="project" value="InterPro"/>
</dbReference>
<comment type="catalytic activity">
    <reaction evidence="5">
        <text>2-phosphoglycolate + H2O = glycolate + phosphate</text>
        <dbReference type="Rhea" id="RHEA:14369"/>
        <dbReference type="ChEBI" id="CHEBI:15377"/>
        <dbReference type="ChEBI" id="CHEBI:29805"/>
        <dbReference type="ChEBI" id="CHEBI:43474"/>
        <dbReference type="ChEBI" id="CHEBI:58033"/>
        <dbReference type="EC" id="3.1.3.18"/>
    </reaction>
</comment>
<dbReference type="InterPro" id="IPR036412">
    <property type="entry name" value="HAD-like_sf"/>
</dbReference>
<dbReference type="AlphaFoldDB" id="U2YVJ2"/>
<keyword evidence="4 5" id="KW-0119">Carbohydrate metabolism</keyword>
<keyword evidence="9" id="KW-1185">Reference proteome</keyword>
<dbReference type="GO" id="GO:0008967">
    <property type="term" value="F:phosphoglycolate phosphatase activity"/>
    <property type="evidence" value="ECO:0007669"/>
    <property type="project" value="UniProtKB-UniRule"/>
</dbReference>
<evidence type="ECO:0000313" key="9">
    <source>
        <dbReference type="Proteomes" id="UP000016986"/>
    </source>
</evidence>
<dbReference type="HAMAP" id="MF_01419">
    <property type="entry name" value="GPH_hydrolase_arch"/>
    <property type="match status" value="1"/>
</dbReference>
<evidence type="ECO:0000256" key="6">
    <source>
        <dbReference type="NCBIfam" id="TIGR01487"/>
    </source>
</evidence>
<dbReference type="NCBIfam" id="TIGR01482">
    <property type="entry name" value="SPP-subfamily"/>
    <property type="match status" value="1"/>
</dbReference>
<dbReference type="Proteomes" id="UP000016986">
    <property type="component" value="Unassembled WGS sequence"/>
</dbReference>
<comment type="similarity">
    <text evidence="5">Belongs to the archaeal SPP-like hydrolase family.</text>
</comment>
<dbReference type="EMBL" id="BATA01000045">
    <property type="protein sequence ID" value="GAD53045.1"/>
    <property type="molecule type" value="Genomic_DNA"/>
</dbReference>
<evidence type="ECO:0000256" key="7">
    <source>
        <dbReference type="SAM" id="MobiDB-lite"/>
    </source>
</evidence>
<keyword evidence="2 5" id="KW-0378">Hydrolase</keyword>
<dbReference type="NCBIfam" id="TIGR01487">
    <property type="entry name" value="Pglycolate_arch"/>
    <property type="match status" value="1"/>
</dbReference>
<accession>U2YVJ2</accession>
<protein>
    <recommendedName>
        <fullName evidence="5 6">Phosphoglycolate phosphatase</fullName>
        <shortName evidence="5">PGP</shortName>
        <shortName evidence="5">PGPase</shortName>
        <ecNumber evidence="5 6">3.1.3.18</ecNumber>
    </recommendedName>
</protein>
<proteinExistence type="inferred from homology"/>
<gene>
    <name evidence="8" type="ORF">MBEHAL_1805</name>
</gene>
<dbReference type="Gene3D" id="3.90.1070.10">
    <property type="match status" value="1"/>
</dbReference>
<dbReference type="PANTHER" id="PTHR10000:SF8">
    <property type="entry name" value="HAD SUPERFAMILY HYDROLASE-LIKE, TYPE 3"/>
    <property type="match status" value="1"/>
</dbReference>
<evidence type="ECO:0000256" key="4">
    <source>
        <dbReference type="ARBA" id="ARBA00023277"/>
    </source>
</evidence>
<feature type="active site" description="Nucleophile" evidence="5">
    <location>
        <position position="42"/>
    </location>
</feature>
<dbReference type="NCBIfam" id="TIGR01484">
    <property type="entry name" value="HAD-SF-IIB"/>
    <property type="match status" value="1"/>
</dbReference>
<dbReference type="InterPro" id="IPR006379">
    <property type="entry name" value="HAD-SF_hydro_IIB"/>
</dbReference>
<dbReference type="SUPFAM" id="SSF56784">
    <property type="entry name" value="HAD-like"/>
    <property type="match status" value="1"/>
</dbReference>
<evidence type="ECO:0000256" key="1">
    <source>
        <dbReference type="ARBA" id="ARBA00022723"/>
    </source>
</evidence>
<reference evidence="8 9" key="1">
    <citation type="submission" date="2013-09" db="EMBL/GenBank/DDBJ databases">
        <title>Whole genome sequencing of Halarchaeum acidiphilum strain MH1-52-1.</title>
        <authorList>
            <person name="Shimane Y."/>
            <person name="Minegishi H."/>
            <person name="Nishi S."/>
            <person name="Echigo A."/>
            <person name="Shuto A."/>
            <person name="Konishi M."/>
            <person name="Ito T."/>
            <person name="Ohkuma M."/>
            <person name="Ohta Y."/>
            <person name="Nagano Y."/>
            <person name="Tsubouchi T."/>
            <person name="Mori K."/>
            <person name="Usui K."/>
            <person name="Kamekura M."/>
            <person name="Usami R."/>
            <person name="Takaki Y."/>
            <person name="Hatada Y."/>
        </authorList>
    </citation>
    <scope>NUCLEOTIDE SEQUENCE [LARGE SCALE GENOMIC DNA]</scope>
    <source>
        <strain evidence="8 9">JCM 16109</strain>
    </source>
</reference>
<keyword evidence="1 5" id="KW-0479">Metal-binding</keyword>
<keyword evidence="3 5" id="KW-0460">Magnesium</keyword>
<feature type="region of interest" description="Disordered" evidence="7">
    <location>
        <begin position="1"/>
        <end position="29"/>
    </location>
</feature>
<feature type="compositionally biased region" description="Basic and acidic residues" evidence="7">
    <location>
        <begin position="1"/>
        <end position="19"/>
    </location>
</feature>
<comment type="caution">
    <text evidence="8">The sequence shown here is derived from an EMBL/GenBank/DDBJ whole genome shotgun (WGS) entry which is preliminary data.</text>
</comment>
<evidence type="ECO:0000313" key="8">
    <source>
        <dbReference type="EMBL" id="GAD53045.1"/>
    </source>
</evidence>
<dbReference type="EC" id="3.1.3.18" evidence="5 6"/>
<comment type="function">
    <text evidence="5">Catalyzes the dephosphorylation of 2-phosphoglycolate.</text>
</comment>
<feature type="binding site" evidence="5">
    <location>
        <position position="42"/>
    </location>
    <ligand>
        <name>Mg(2+)</name>
        <dbReference type="ChEBI" id="CHEBI:18420"/>
    </ligand>
</feature>
<dbReference type="Gene3D" id="3.40.50.1000">
    <property type="entry name" value="HAD superfamily/HAD-like"/>
    <property type="match status" value="1"/>
</dbReference>
<feature type="binding site" evidence="5">
    <location>
        <position position="44"/>
    </location>
    <ligand>
        <name>Mg(2+)</name>
        <dbReference type="ChEBI" id="CHEBI:18420"/>
    </ligand>
</feature>
<dbReference type="GO" id="GO:0005829">
    <property type="term" value="C:cytosol"/>
    <property type="evidence" value="ECO:0007669"/>
    <property type="project" value="TreeGrafter"/>
</dbReference>
<dbReference type="CDD" id="cd01427">
    <property type="entry name" value="HAD_like"/>
    <property type="match status" value="1"/>
</dbReference>
<dbReference type="eggNOG" id="arCOG01213">
    <property type="taxonomic scope" value="Archaea"/>
</dbReference>
<dbReference type="InterPro" id="IPR023214">
    <property type="entry name" value="HAD_sf"/>
</dbReference>
<dbReference type="Pfam" id="PF08282">
    <property type="entry name" value="Hydrolase_3"/>
    <property type="match status" value="2"/>
</dbReference>
<evidence type="ECO:0000256" key="3">
    <source>
        <dbReference type="ARBA" id="ARBA00022842"/>
    </source>
</evidence>